<evidence type="ECO:0000256" key="1">
    <source>
        <dbReference type="SAM" id="MobiDB-lite"/>
    </source>
</evidence>
<organism evidence="2">
    <name type="scientific">Pararge aegeria</name>
    <name type="common">speckled wood butterfly</name>
    <dbReference type="NCBI Taxonomy" id="116150"/>
    <lineage>
        <taxon>Eukaryota</taxon>
        <taxon>Metazoa</taxon>
        <taxon>Ecdysozoa</taxon>
        <taxon>Arthropoda</taxon>
        <taxon>Hexapoda</taxon>
        <taxon>Insecta</taxon>
        <taxon>Pterygota</taxon>
        <taxon>Neoptera</taxon>
        <taxon>Endopterygota</taxon>
        <taxon>Lepidoptera</taxon>
        <taxon>Glossata</taxon>
        <taxon>Ditrysia</taxon>
        <taxon>Papilionoidea</taxon>
        <taxon>Nymphalidae</taxon>
        <taxon>Satyrinae</taxon>
        <taxon>Satyrini</taxon>
        <taxon>Parargina</taxon>
        <taxon>Pararge</taxon>
    </lineage>
</organism>
<dbReference type="EMBL" id="GAIX01009612">
    <property type="protein sequence ID" value="JAA82948.1"/>
    <property type="molecule type" value="Transcribed_RNA"/>
</dbReference>
<feature type="non-terminal residue" evidence="2">
    <location>
        <position position="1"/>
    </location>
</feature>
<dbReference type="AlphaFoldDB" id="S4P390"/>
<proteinExistence type="predicted"/>
<sequence length="69" mass="7854">TIHLPSGRTRERGPVASDYKYKHPKPITSGNNLNTVFKTSKYFQKLHSVGECGERGERARYNSISKFVL</sequence>
<reference evidence="2" key="1">
    <citation type="journal article" date="2013" name="BMC Genomics">
        <title>Unscrambling butterfly oogenesis.</title>
        <authorList>
            <person name="Carter J.M."/>
            <person name="Baker S.C."/>
            <person name="Pink R."/>
            <person name="Carter D.R."/>
            <person name="Collins A."/>
            <person name="Tomlin J."/>
            <person name="Gibbs M."/>
            <person name="Breuker C.J."/>
        </authorList>
    </citation>
    <scope>NUCLEOTIDE SEQUENCE</scope>
    <source>
        <tissue evidence="2">Ovary</tissue>
    </source>
</reference>
<protein>
    <submittedName>
        <fullName evidence="2">Uncharacterized protein</fullName>
    </submittedName>
</protein>
<evidence type="ECO:0000313" key="2">
    <source>
        <dbReference type="EMBL" id="JAA82948.1"/>
    </source>
</evidence>
<accession>S4P390</accession>
<reference evidence="2" key="2">
    <citation type="submission" date="2013-05" db="EMBL/GenBank/DDBJ databases">
        <authorList>
            <person name="Carter J.-M."/>
            <person name="Baker S.C."/>
            <person name="Pink R."/>
            <person name="Carter D.R.F."/>
            <person name="Collins A."/>
            <person name="Tomlin J."/>
            <person name="Gibbs M."/>
            <person name="Breuker C.J."/>
        </authorList>
    </citation>
    <scope>NUCLEOTIDE SEQUENCE</scope>
    <source>
        <tissue evidence="2">Ovary</tissue>
    </source>
</reference>
<feature type="region of interest" description="Disordered" evidence="1">
    <location>
        <begin position="1"/>
        <end position="26"/>
    </location>
</feature>
<name>S4P390_9NEOP</name>